<dbReference type="RefSeq" id="WP_138170205.1">
    <property type="nucleotide sequence ID" value="NZ_VAWA01000007.1"/>
</dbReference>
<protein>
    <submittedName>
        <fullName evidence="2">Uncharacterized protein</fullName>
    </submittedName>
</protein>
<dbReference type="AlphaFoldDB" id="A0A5R9ABE9"/>
<proteinExistence type="predicted"/>
<organism evidence="2 3">
    <name type="scientific">Nesterenkonia sphaerica</name>
    <dbReference type="NCBI Taxonomy" id="1804988"/>
    <lineage>
        <taxon>Bacteria</taxon>
        <taxon>Bacillati</taxon>
        <taxon>Actinomycetota</taxon>
        <taxon>Actinomycetes</taxon>
        <taxon>Micrococcales</taxon>
        <taxon>Micrococcaceae</taxon>
        <taxon>Nesterenkonia</taxon>
    </lineage>
</organism>
<dbReference type="OrthoDB" id="4962590at2"/>
<gene>
    <name evidence="2" type="ORF">FEF27_07385</name>
</gene>
<keyword evidence="1" id="KW-1133">Transmembrane helix</keyword>
<evidence type="ECO:0000256" key="1">
    <source>
        <dbReference type="SAM" id="Phobius"/>
    </source>
</evidence>
<keyword evidence="1" id="KW-0812">Transmembrane</keyword>
<accession>A0A5R9ABE9</accession>
<name>A0A5R9ABE9_9MICC</name>
<dbReference type="EMBL" id="VAWA01000007">
    <property type="protein sequence ID" value="TLP75840.1"/>
    <property type="molecule type" value="Genomic_DNA"/>
</dbReference>
<comment type="caution">
    <text evidence="2">The sequence shown here is derived from an EMBL/GenBank/DDBJ whole genome shotgun (WGS) entry which is preliminary data.</text>
</comment>
<keyword evidence="3" id="KW-1185">Reference proteome</keyword>
<sequence length="350" mass="38331">MTEPQGSLTGFYARARDDQWHHQQRQRHHRWRRRMLGIGSGAAAAALIAVFVIYDYPRKSGLTDVLGLTCGEYVQIGDPHAVPAPLEQWEAHRQALAEAEDLDGEGVLAAVELLATAVGAQPLMGQFHEALTQREISATVAGADLVIGHHDQSWSRTDRVSVFDVQTREVTWTAELTHPVHDPSLAGEERPQLLYGVGTAEDLVVLQTPTYRGDTDLVIADPSSDTGKDCVRLDGAVDTLEVLSAQPEPVRAWSQTLNLNAGQPSGHELLVHHGVHSGSPQHTLSVLDVPAAEAQPATRHRHDFSDPAEQIDIPEEAYQAARHDLERLTRLGESHYLLTWEAGYVLLGST</sequence>
<keyword evidence="1" id="KW-0472">Membrane</keyword>
<feature type="transmembrane region" description="Helical" evidence="1">
    <location>
        <begin position="35"/>
        <end position="54"/>
    </location>
</feature>
<dbReference type="Proteomes" id="UP000306544">
    <property type="component" value="Unassembled WGS sequence"/>
</dbReference>
<evidence type="ECO:0000313" key="3">
    <source>
        <dbReference type="Proteomes" id="UP000306544"/>
    </source>
</evidence>
<reference evidence="2 3" key="1">
    <citation type="submission" date="2019-05" db="EMBL/GenBank/DDBJ databases">
        <title>Nesterenkonia sp. GY239, isolated from the Southern Atlantic Ocean.</title>
        <authorList>
            <person name="Zhang G."/>
        </authorList>
    </citation>
    <scope>NUCLEOTIDE SEQUENCE [LARGE SCALE GENOMIC DNA]</scope>
    <source>
        <strain evidence="2 3">GY239</strain>
    </source>
</reference>
<evidence type="ECO:0000313" key="2">
    <source>
        <dbReference type="EMBL" id="TLP75840.1"/>
    </source>
</evidence>